<keyword evidence="2" id="KW-1003">Cell membrane</keyword>
<proteinExistence type="predicted"/>
<gene>
    <name evidence="7" type="ORF">FSC10_05355</name>
</gene>
<dbReference type="GO" id="GO:0005886">
    <property type="term" value="C:plasma membrane"/>
    <property type="evidence" value="ECO:0007669"/>
    <property type="project" value="UniProtKB-SubCell"/>
</dbReference>
<evidence type="ECO:0000256" key="4">
    <source>
        <dbReference type="ARBA" id="ARBA00022989"/>
    </source>
</evidence>
<reference evidence="7 8" key="1">
    <citation type="submission" date="2019-09" db="EMBL/GenBank/DDBJ databases">
        <title>Non-baumannii Acinetobacter spp. carrying blaNDM-1 isolated in China.</title>
        <authorList>
            <person name="Cui C."/>
            <person name="Chen C."/>
            <person name="Sun J."/>
            <person name="Liu Y."/>
        </authorList>
    </citation>
    <scope>NUCLEOTIDE SEQUENCE [LARGE SCALE GENOMIC DNA]</scope>
    <source>
        <strain evidence="7 8">HZE23-1</strain>
    </source>
</reference>
<keyword evidence="4 6" id="KW-1133">Transmembrane helix</keyword>
<dbReference type="Proteomes" id="UP000503505">
    <property type="component" value="Chromosome"/>
</dbReference>
<evidence type="ECO:0000256" key="3">
    <source>
        <dbReference type="ARBA" id="ARBA00022692"/>
    </source>
</evidence>
<sequence length="141" mass="15756">MLNKTKWARIGLIIFQLLLLIAIWEIGALIQQWLDLPISGGLIGLFLVLAALLSGVFKLQWIKAGSSFILGDLVLLFVPCVVGVIKYKNLFLTQGWQLVLAVTLGTILVMVITAYTVFWGFKLEAAWKAKRQVSLREAEQK</sequence>
<evidence type="ECO:0000256" key="1">
    <source>
        <dbReference type="ARBA" id="ARBA00004651"/>
    </source>
</evidence>
<organism evidence="7 8">
    <name type="scientific">Acinetobacter schindleri</name>
    <dbReference type="NCBI Taxonomy" id="108981"/>
    <lineage>
        <taxon>Bacteria</taxon>
        <taxon>Pseudomonadati</taxon>
        <taxon>Pseudomonadota</taxon>
        <taxon>Gammaproteobacteria</taxon>
        <taxon>Moraxellales</taxon>
        <taxon>Moraxellaceae</taxon>
        <taxon>Acinetobacter</taxon>
    </lineage>
</organism>
<dbReference type="PANTHER" id="PTHR33931">
    <property type="entry name" value="HOLIN-LIKE PROTEIN CIDA-RELATED"/>
    <property type="match status" value="1"/>
</dbReference>
<dbReference type="AlphaFoldDB" id="A0AAE6WVF6"/>
<evidence type="ECO:0000256" key="6">
    <source>
        <dbReference type="SAM" id="Phobius"/>
    </source>
</evidence>
<feature type="transmembrane region" description="Helical" evidence="6">
    <location>
        <begin position="12"/>
        <end position="30"/>
    </location>
</feature>
<feature type="transmembrane region" description="Helical" evidence="6">
    <location>
        <begin position="99"/>
        <end position="121"/>
    </location>
</feature>
<keyword evidence="5 6" id="KW-0472">Membrane</keyword>
<comment type="subcellular location">
    <subcellularLocation>
        <location evidence="1">Cell membrane</location>
        <topology evidence="1">Multi-pass membrane protein</topology>
    </subcellularLocation>
</comment>
<accession>A0AAE6WVF6</accession>
<feature type="transmembrane region" description="Helical" evidence="6">
    <location>
        <begin position="69"/>
        <end position="87"/>
    </location>
</feature>
<keyword evidence="3 6" id="KW-0812">Transmembrane</keyword>
<evidence type="ECO:0000313" key="7">
    <source>
        <dbReference type="EMBL" id="QIC66816.1"/>
    </source>
</evidence>
<dbReference type="Pfam" id="PF03788">
    <property type="entry name" value="LrgA"/>
    <property type="match status" value="1"/>
</dbReference>
<evidence type="ECO:0000256" key="2">
    <source>
        <dbReference type="ARBA" id="ARBA00022475"/>
    </source>
</evidence>
<protein>
    <submittedName>
        <fullName evidence="7">CidA/LrgA family protein</fullName>
    </submittedName>
</protein>
<feature type="transmembrane region" description="Helical" evidence="6">
    <location>
        <begin position="36"/>
        <end position="57"/>
    </location>
</feature>
<dbReference type="PANTHER" id="PTHR33931:SF2">
    <property type="entry name" value="HOLIN-LIKE PROTEIN CIDA"/>
    <property type="match status" value="1"/>
</dbReference>
<evidence type="ECO:0000313" key="8">
    <source>
        <dbReference type="Proteomes" id="UP000503505"/>
    </source>
</evidence>
<evidence type="ECO:0000256" key="5">
    <source>
        <dbReference type="ARBA" id="ARBA00023136"/>
    </source>
</evidence>
<dbReference type="EMBL" id="CP044463">
    <property type="protein sequence ID" value="QIC66816.1"/>
    <property type="molecule type" value="Genomic_DNA"/>
</dbReference>
<dbReference type="InterPro" id="IPR005538">
    <property type="entry name" value="LrgA/CidA"/>
</dbReference>
<name>A0AAE6WVF6_9GAMM</name>
<dbReference type="RefSeq" id="WP_004892433.1">
    <property type="nucleotide sequence ID" value="NZ_BCMD01000042.1"/>
</dbReference>